<proteinExistence type="predicted"/>
<protein>
    <submittedName>
        <fullName evidence="2">Uncharacterized protein</fullName>
    </submittedName>
</protein>
<name>A0AAD9LK18_9STRA</name>
<evidence type="ECO:0000256" key="1">
    <source>
        <dbReference type="SAM" id="MobiDB-lite"/>
    </source>
</evidence>
<dbReference type="Proteomes" id="UP001259832">
    <property type="component" value="Unassembled WGS sequence"/>
</dbReference>
<accession>A0AAD9LK18</accession>
<sequence>MMIMYRLELKLLRFTDLNTLRKVNMDPQVSDPIDEDTPFSKHQTHPTALLPGTIQVTRFTNTFGFQGVYANQFAL</sequence>
<reference evidence="2" key="1">
    <citation type="submission" date="2023-08" db="EMBL/GenBank/DDBJ databases">
        <title>Reference Genome Resource for the Citrus Pathogen Phytophthora citrophthora.</title>
        <authorList>
            <person name="Moller H."/>
            <person name="Coetzee B."/>
            <person name="Rose L.J."/>
            <person name="Van Niekerk J.M."/>
        </authorList>
    </citation>
    <scope>NUCLEOTIDE SEQUENCE</scope>
    <source>
        <strain evidence="2">STE-U-9442</strain>
    </source>
</reference>
<dbReference type="AlphaFoldDB" id="A0AAD9LK18"/>
<keyword evidence="3" id="KW-1185">Reference proteome</keyword>
<evidence type="ECO:0000313" key="3">
    <source>
        <dbReference type="Proteomes" id="UP001259832"/>
    </source>
</evidence>
<gene>
    <name evidence="2" type="ORF">P3T76_008570</name>
</gene>
<evidence type="ECO:0000313" key="2">
    <source>
        <dbReference type="EMBL" id="KAK1939186.1"/>
    </source>
</evidence>
<dbReference type="EMBL" id="JASMQC010000016">
    <property type="protein sequence ID" value="KAK1939186.1"/>
    <property type="molecule type" value="Genomic_DNA"/>
</dbReference>
<organism evidence="2 3">
    <name type="scientific">Phytophthora citrophthora</name>
    <dbReference type="NCBI Taxonomy" id="4793"/>
    <lineage>
        <taxon>Eukaryota</taxon>
        <taxon>Sar</taxon>
        <taxon>Stramenopiles</taxon>
        <taxon>Oomycota</taxon>
        <taxon>Peronosporomycetes</taxon>
        <taxon>Peronosporales</taxon>
        <taxon>Peronosporaceae</taxon>
        <taxon>Phytophthora</taxon>
    </lineage>
</organism>
<feature type="region of interest" description="Disordered" evidence="1">
    <location>
        <begin position="27"/>
        <end position="46"/>
    </location>
</feature>
<comment type="caution">
    <text evidence="2">The sequence shown here is derived from an EMBL/GenBank/DDBJ whole genome shotgun (WGS) entry which is preliminary data.</text>
</comment>